<evidence type="ECO:0000313" key="1">
    <source>
        <dbReference type="EMBL" id="WOK07761.1"/>
    </source>
</evidence>
<accession>A0ABZ0IVQ2</accession>
<dbReference type="RefSeq" id="WP_317490417.1">
    <property type="nucleotide sequence ID" value="NZ_CP136051.1"/>
</dbReference>
<dbReference type="Proteomes" id="UP001302349">
    <property type="component" value="Chromosome"/>
</dbReference>
<organism evidence="1 2">
    <name type="scientific">Imperialibacter roseus</name>
    <dbReference type="NCBI Taxonomy" id="1324217"/>
    <lineage>
        <taxon>Bacteria</taxon>
        <taxon>Pseudomonadati</taxon>
        <taxon>Bacteroidota</taxon>
        <taxon>Cytophagia</taxon>
        <taxon>Cytophagales</taxon>
        <taxon>Flammeovirgaceae</taxon>
        <taxon>Imperialibacter</taxon>
    </lineage>
</organism>
<evidence type="ECO:0008006" key="3">
    <source>
        <dbReference type="Google" id="ProtNLM"/>
    </source>
</evidence>
<proteinExistence type="predicted"/>
<dbReference type="EMBL" id="CP136051">
    <property type="protein sequence ID" value="WOK07761.1"/>
    <property type="molecule type" value="Genomic_DNA"/>
</dbReference>
<gene>
    <name evidence="1" type="ORF">RT717_03870</name>
</gene>
<evidence type="ECO:0000313" key="2">
    <source>
        <dbReference type="Proteomes" id="UP001302349"/>
    </source>
</evidence>
<sequence length="247" mass="28741">MMAKATPPWANGPGELLKHGLRLLQKDSDTNRRIAMICIDNSIELMMKTFLGLPFRITGIKISRKDYADMVESFPKLLDAIETHASDKIVGIDLGEIEWFHRLRNELYHQGNGLTVDRKNVDVYAEIANLLFLNLFGFKLIEEQEDKTELLGKFMEAWIKFEQTSTSMSFILSEDEKRRMPMDALRLIYKSNFLTVSEFKRLELIRRIRNEVVHGVQDYESSIDQQIIDELKQITKQIETRVLEATK</sequence>
<keyword evidence="2" id="KW-1185">Reference proteome</keyword>
<protein>
    <recommendedName>
        <fullName evidence="3">Apea-like HEPN domain-containing protein</fullName>
    </recommendedName>
</protein>
<name>A0ABZ0IVQ2_9BACT</name>
<reference evidence="1 2" key="1">
    <citation type="journal article" date="2023" name="Microbiol. Resour. Announc.">
        <title>Complete Genome Sequence of Imperialibacter roseus strain P4T.</title>
        <authorList>
            <person name="Tizabi D.R."/>
            <person name="Bachvaroff T."/>
            <person name="Hill R.T."/>
        </authorList>
    </citation>
    <scope>NUCLEOTIDE SEQUENCE [LARGE SCALE GENOMIC DNA]</scope>
    <source>
        <strain evidence="1 2">P4T</strain>
    </source>
</reference>